<evidence type="ECO:0000313" key="1">
    <source>
        <dbReference type="EMBL" id="OIQ79887.1"/>
    </source>
</evidence>
<sequence>MRLLAGAQKVVVIHGHIFDAGIAQRRNHGGFPHPFGQPGSPWVLPQLLVEVGGQLVDLPHPVPGRYRRQHRLGITGTEQFGLAAPDHFLQQLHVLRIMLEHVIEQPAADVDGKAEIRIAVHRLQKRAVAAEVGVIEHMGEVADRLVGMNAEEECNGFRHDGYPCFLFDFR</sequence>
<name>A0A1J5QIW3_9ZZZZ</name>
<proteinExistence type="predicted"/>
<gene>
    <name evidence="1" type="ORF">GALL_383690</name>
</gene>
<dbReference type="EMBL" id="MLJW01001143">
    <property type="protein sequence ID" value="OIQ79887.1"/>
    <property type="molecule type" value="Genomic_DNA"/>
</dbReference>
<reference evidence="1" key="1">
    <citation type="submission" date="2016-10" db="EMBL/GenBank/DDBJ databases">
        <title>Sequence of Gallionella enrichment culture.</title>
        <authorList>
            <person name="Poehlein A."/>
            <person name="Muehling M."/>
            <person name="Daniel R."/>
        </authorList>
    </citation>
    <scope>NUCLEOTIDE SEQUENCE</scope>
</reference>
<accession>A0A1J5QIW3</accession>
<organism evidence="1">
    <name type="scientific">mine drainage metagenome</name>
    <dbReference type="NCBI Taxonomy" id="410659"/>
    <lineage>
        <taxon>unclassified sequences</taxon>
        <taxon>metagenomes</taxon>
        <taxon>ecological metagenomes</taxon>
    </lineage>
</organism>
<comment type="caution">
    <text evidence="1">The sequence shown here is derived from an EMBL/GenBank/DDBJ whole genome shotgun (WGS) entry which is preliminary data.</text>
</comment>
<dbReference type="AlphaFoldDB" id="A0A1J5QIW3"/>
<protein>
    <submittedName>
        <fullName evidence="1">Uncharacterized protein</fullName>
    </submittedName>
</protein>